<name>A0A0F9THX7_9ZZZZ</name>
<comment type="caution">
    <text evidence="1">The sequence shown here is derived from an EMBL/GenBank/DDBJ whole genome shotgun (WGS) entry which is preliminary data.</text>
</comment>
<accession>A0A0F9THX7</accession>
<organism evidence="1">
    <name type="scientific">marine sediment metagenome</name>
    <dbReference type="NCBI Taxonomy" id="412755"/>
    <lineage>
        <taxon>unclassified sequences</taxon>
        <taxon>metagenomes</taxon>
        <taxon>ecological metagenomes</taxon>
    </lineage>
</organism>
<reference evidence="1" key="1">
    <citation type="journal article" date="2015" name="Nature">
        <title>Complex archaea that bridge the gap between prokaryotes and eukaryotes.</title>
        <authorList>
            <person name="Spang A."/>
            <person name="Saw J.H."/>
            <person name="Jorgensen S.L."/>
            <person name="Zaremba-Niedzwiedzka K."/>
            <person name="Martijn J."/>
            <person name="Lind A.E."/>
            <person name="van Eijk R."/>
            <person name="Schleper C."/>
            <person name="Guy L."/>
            <person name="Ettema T.J."/>
        </authorList>
    </citation>
    <scope>NUCLEOTIDE SEQUENCE</scope>
</reference>
<dbReference type="AlphaFoldDB" id="A0A0F9THX7"/>
<evidence type="ECO:0000313" key="1">
    <source>
        <dbReference type="EMBL" id="KKN80800.1"/>
    </source>
</evidence>
<protein>
    <submittedName>
        <fullName evidence="1">Uncharacterized protein</fullName>
    </submittedName>
</protein>
<sequence length="81" mass="9155">MCVQAWPSSDRPFREMHSFVIGGGCQVVKGKSYQPNFLRLILDERQAWEIAMMLLAEIRRGGTGMEIPLMGILREEGENDG</sequence>
<proteinExistence type="predicted"/>
<dbReference type="EMBL" id="LAZR01000225">
    <property type="protein sequence ID" value="KKN80800.1"/>
    <property type="molecule type" value="Genomic_DNA"/>
</dbReference>
<gene>
    <name evidence="1" type="ORF">LCGC14_0326060</name>
</gene>